<dbReference type="GO" id="GO:0005524">
    <property type="term" value="F:ATP binding"/>
    <property type="evidence" value="ECO:0007669"/>
    <property type="project" value="UniProtKB-KW"/>
</dbReference>
<keyword evidence="1" id="KW-0813">Transport</keyword>
<organism evidence="10 11">
    <name type="scientific">Spectribacter acetivorans</name>
    <dbReference type="NCBI Taxonomy" id="3075603"/>
    <lineage>
        <taxon>Bacteria</taxon>
        <taxon>Pseudomonadati</taxon>
        <taxon>Pseudomonadota</taxon>
        <taxon>Gammaproteobacteria</taxon>
        <taxon>Salinisphaerales</taxon>
        <taxon>Salinisphaeraceae</taxon>
        <taxon>Spectribacter</taxon>
    </lineage>
</organism>
<keyword evidence="3" id="KW-0410">Iron transport</keyword>
<dbReference type="InterPro" id="IPR050093">
    <property type="entry name" value="ABC_SmlMolc_Importer"/>
</dbReference>
<evidence type="ECO:0000313" key="11">
    <source>
        <dbReference type="Proteomes" id="UP001259982"/>
    </source>
</evidence>
<dbReference type="Pfam" id="PF08402">
    <property type="entry name" value="TOBE_2"/>
    <property type="match status" value="1"/>
</dbReference>
<dbReference type="InterPro" id="IPR015853">
    <property type="entry name" value="ABC_transpr_FbpC"/>
</dbReference>
<gene>
    <name evidence="10" type="ORF">RM531_10060</name>
</gene>
<accession>A0ABU3B8L7</accession>
<keyword evidence="2" id="KW-1003">Cell membrane</keyword>
<dbReference type="RefSeq" id="WP_311659023.1">
    <property type="nucleotide sequence ID" value="NZ_JAVRHY010000008.1"/>
</dbReference>
<dbReference type="InterPro" id="IPR003439">
    <property type="entry name" value="ABC_transporter-like_ATP-bd"/>
</dbReference>
<protein>
    <submittedName>
        <fullName evidence="10">ABC transporter ATP-binding protein</fullName>
    </submittedName>
</protein>
<proteinExistence type="predicted"/>
<evidence type="ECO:0000256" key="6">
    <source>
        <dbReference type="ARBA" id="ARBA00023004"/>
    </source>
</evidence>
<sequence>MLSLDGLVVRYGDTVAVRGIDLTLTDNEIVTLVGPTGCGKTTVLRAVAGLESPGEGRIRIGGLTIDAHHPVPPEKRRTGLVFQDFALFPHLDVYRNVTFRLRDTAPAEHWLTVLGLDAVRHAMPDTLSGGQKQRVALARSLAHAPALMLLDEPLSNLDAALKTSLRWEIRDALKAAGVPALWVTHDQDEALSVGDRVGIMRDGRLEQVGPPETCFRDPASRFVAEFLGEAAFLPGRHAAGRLDTPLGRASATDGPSLPDDVDVLLRPDDLTLSTQGDHNAEVLNGRYEGETRLYQLRLNSGTVLKARVNHEVVLAPGTAVHTSIAAGHPLTAFPRQT</sequence>
<evidence type="ECO:0000256" key="7">
    <source>
        <dbReference type="ARBA" id="ARBA00023065"/>
    </source>
</evidence>
<dbReference type="PANTHER" id="PTHR42781">
    <property type="entry name" value="SPERMIDINE/PUTRESCINE IMPORT ATP-BINDING PROTEIN POTA"/>
    <property type="match status" value="1"/>
</dbReference>
<dbReference type="InterPro" id="IPR003593">
    <property type="entry name" value="AAA+_ATPase"/>
</dbReference>
<keyword evidence="6" id="KW-0408">Iron</keyword>
<evidence type="ECO:0000259" key="9">
    <source>
        <dbReference type="PROSITE" id="PS50893"/>
    </source>
</evidence>
<dbReference type="InterPro" id="IPR027417">
    <property type="entry name" value="P-loop_NTPase"/>
</dbReference>
<evidence type="ECO:0000256" key="3">
    <source>
        <dbReference type="ARBA" id="ARBA00022496"/>
    </source>
</evidence>
<dbReference type="InterPro" id="IPR017871">
    <property type="entry name" value="ABC_transporter-like_CS"/>
</dbReference>
<dbReference type="EMBL" id="JAVRHY010000008">
    <property type="protein sequence ID" value="MDT0618817.1"/>
    <property type="molecule type" value="Genomic_DNA"/>
</dbReference>
<evidence type="ECO:0000313" key="10">
    <source>
        <dbReference type="EMBL" id="MDT0618817.1"/>
    </source>
</evidence>
<dbReference type="Proteomes" id="UP001259982">
    <property type="component" value="Unassembled WGS sequence"/>
</dbReference>
<dbReference type="Gene3D" id="3.40.50.300">
    <property type="entry name" value="P-loop containing nucleotide triphosphate hydrolases"/>
    <property type="match status" value="1"/>
</dbReference>
<keyword evidence="5 10" id="KW-0067">ATP-binding</keyword>
<dbReference type="InterPro" id="IPR013611">
    <property type="entry name" value="Transp-assoc_OB_typ2"/>
</dbReference>
<dbReference type="SUPFAM" id="SSF50331">
    <property type="entry name" value="MOP-like"/>
    <property type="match status" value="1"/>
</dbReference>
<keyword evidence="11" id="KW-1185">Reference proteome</keyword>
<keyword evidence="8" id="KW-0472">Membrane</keyword>
<dbReference type="SUPFAM" id="SSF52540">
    <property type="entry name" value="P-loop containing nucleoside triphosphate hydrolases"/>
    <property type="match status" value="1"/>
</dbReference>
<keyword evidence="7" id="KW-0406">Ion transport</keyword>
<feature type="domain" description="ABC transporter" evidence="9">
    <location>
        <begin position="2"/>
        <end position="227"/>
    </location>
</feature>
<dbReference type="PANTHER" id="PTHR42781:SF4">
    <property type="entry name" value="SPERMIDINE_PUTRESCINE IMPORT ATP-BINDING PROTEIN POTA"/>
    <property type="match status" value="1"/>
</dbReference>
<dbReference type="Pfam" id="PF00005">
    <property type="entry name" value="ABC_tran"/>
    <property type="match status" value="1"/>
</dbReference>
<evidence type="ECO:0000256" key="1">
    <source>
        <dbReference type="ARBA" id="ARBA00022448"/>
    </source>
</evidence>
<keyword evidence="4" id="KW-0547">Nucleotide-binding</keyword>
<reference evidence="10 11" key="1">
    <citation type="submission" date="2023-09" db="EMBL/GenBank/DDBJ databases">
        <authorList>
            <person name="Rey-Velasco X."/>
        </authorList>
    </citation>
    <scope>NUCLEOTIDE SEQUENCE [LARGE SCALE GENOMIC DNA]</scope>
    <source>
        <strain evidence="10 11">P385</strain>
    </source>
</reference>
<evidence type="ECO:0000256" key="4">
    <source>
        <dbReference type="ARBA" id="ARBA00022741"/>
    </source>
</evidence>
<dbReference type="SMART" id="SM00382">
    <property type="entry name" value="AAA"/>
    <property type="match status" value="1"/>
</dbReference>
<evidence type="ECO:0000256" key="8">
    <source>
        <dbReference type="ARBA" id="ARBA00023136"/>
    </source>
</evidence>
<name>A0ABU3B8L7_9GAMM</name>
<dbReference type="CDD" id="cd03259">
    <property type="entry name" value="ABC_Carb_Solutes_like"/>
    <property type="match status" value="1"/>
</dbReference>
<evidence type="ECO:0000256" key="2">
    <source>
        <dbReference type="ARBA" id="ARBA00022475"/>
    </source>
</evidence>
<dbReference type="PROSITE" id="PS50893">
    <property type="entry name" value="ABC_TRANSPORTER_2"/>
    <property type="match status" value="1"/>
</dbReference>
<evidence type="ECO:0000256" key="5">
    <source>
        <dbReference type="ARBA" id="ARBA00022840"/>
    </source>
</evidence>
<dbReference type="PROSITE" id="PS00211">
    <property type="entry name" value="ABC_TRANSPORTER_1"/>
    <property type="match status" value="1"/>
</dbReference>
<comment type="caution">
    <text evidence="10">The sequence shown here is derived from an EMBL/GenBank/DDBJ whole genome shotgun (WGS) entry which is preliminary data.</text>
</comment>
<dbReference type="InterPro" id="IPR008995">
    <property type="entry name" value="Mo/tungstate-bd_C_term_dom"/>
</dbReference>